<accession>A0A8H2ZNF6</accession>
<gene>
    <name evidence="1" type="ORF">SCLTRI_LOCUS5305</name>
</gene>
<sequence>MFKVLGLTNYSIGIVCENTQISPANYIQEEMADQIPLHPTRFGLHLSFFADPYSRKFAMIGDFEESNPTLKCFTTGLAVYQHSHIASSMTPPRTMMWFYHGKWLACSEMY</sequence>
<reference evidence="1" key="1">
    <citation type="submission" date="2020-10" db="EMBL/GenBank/DDBJ databases">
        <authorList>
            <person name="Kusch S."/>
        </authorList>
    </citation>
    <scope>NUCLEOTIDE SEQUENCE</scope>
    <source>
        <strain evidence="1">SwB9</strain>
    </source>
</reference>
<keyword evidence="2" id="KW-1185">Reference proteome</keyword>
<evidence type="ECO:0000313" key="2">
    <source>
        <dbReference type="Proteomes" id="UP000624404"/>
    </source>
</evidence>
<comment type="caution">
    <text evidence="1">The sequence shown here is derived from an EMBL/GenBank/DDBJ whole genome shotgun (WGS) entry which is preliminary data.</text>
</comment>
<protein>
    <submittedName>
        <fullName evidence="1">22b021d9-4791-4548-b6fe-fff9fabf0fec</fullName>
    </submittedName>
</protein>
<dbReference type="Proteomes" id="UP000624404">
    <property type="component" value="Unassembled WGS sequence"/>
</dbReference>
<evidence type="ECO:0000313" key="1">
    <source>
        <dbReference type="EMBL" id="CAD6445517.1"/>
    </source>
</evidence>
<dbReference type="EMBL" id="CAJHIA010000015">
    <property type="protein sequence ID" value="CAD6445517.1"/>
    <property type="molecule type" value="Genomic_DNA"/>
</dbReference>
<organism evidence="1 2">
    <name type="scientific">Sclerotinia trifoliorum</name>
    <dbReference type="NCBI Taxonomy" id="28548"/>
    <lineage>
        <taxon>Eukaryota</taxon>
        <taxon>Fungi</taxon>
        <taxon>Dikarya</taxon>
        <taxon>Ascomycota</taxon>
        <taxon>Pezizomycotina</taxon>
        <taxon>Leotiomycetes</taxon>
        <taxon>Helotiales</taxon>
        <taxon>Sclerotiniaceae</taxon>
        <taxon>Sclerotinia</taxon>
    </lineage>
</organism>
<dbReference type="AlphaFoldDB" id="A0A8H2ZNF6"/>
<proteinExistence type="predicted"/>
<name>A0A8H2ZNF6_9HELO</name>